<dbReference type="PATRIC" id="fig|1229783.3.peg.2109"/>
<dbReference type="STRING" id="1229783.C273_10607"/>
<gene>
    <name evidence="8" type="ORF">C273_10607</name>
</gene>
<proteinExistence type="inferred from homology"/>
<dbReference type="GO" id="GO:0140911">
    <property type="term" value="F:pore-forming activity"/>
    <property type="evidence" value="ECO:0007669"/>
    <property type="project" value="InterPro"/>
</dbReference>
<comment type="similarity">
    <text evidence="2">Belongs to the UPF0073 (Hly-III) family.</text>
</comment>
<dbReference type="PANTHER" id="PTHR20855:SF129">
    <property type="entry name" value="HEMOLYSIN-3 HOMOLOG"/>
    <property type="match status" value="1"/>
</dbReference>
<keyword evidence="3 7" id="KW-0812">Transmembrane</keyword>
<evidence type="ECO:0000256" key="4">
    <source>
        <dbReference type="ARBA" id="ARBA00022989"/>
    </source>
</evidence>
<name>K9AWG0_9STAP</name>
<dbReference type="InterPro" id="IPR005744">
    <property type="entry name" value="Hy-lIII"/>
</dbReference>
<dbReference type="InterPro" id="IPR004254">
    <property type="entry name" value="AdipoR/HlyIII-related"/>
</dbReference>
<dbReference type="eggNOG" id="COG1272">
    <property type="taxonomic scope" value="Bacteria"/>
</dbReference>
<dbReference type="Pfam" id="PF03006">
    <property type="entry name" value="HlyIII"/>
    <property type="match status" value="1"/>
</dbReference>
<accession>K9AWG0</accession>
<keyword evidence="6" id="KW-0479">Metal-binding</keyword>
<feature type="transmembrane region" description="Helical" evidence="7">
    <location>
        <begin position="34"/>
        <end position="52"/>
    </location>
</feature>
<evidence type="ECO:0000313" key="8">
    <source>
        <dbReference type="EMBL" id="EKU45835.1"/>
    </source>
</evidence>
<feature type="binding site" evidence="6">
    <location>
        <position position="84"/>
    </location>
    <ligand>
        <name>Zn(2+)</name>
        <dbReference type="ChEBI" id="CHEBI:29105"/>
    </ligand>
</feature>
<sequence>MTQHVNTQKQIKVKRKNFKDTVKLSFGEEVANSVSHGVFACIALCLLPYVAVKSYLHGGTAHAVCLSIYVISIFLMFLSSTVYHTMENRTTHKYVLRIIDHSMIFISIVGTYTPILVIMIGGWLGWTVLAILWGITIFGILYKVLATHVNPKFSMAMYMVMGWMSIILIPIIIQKASIAFLIYILLGGVAYTIGAWFYAQKHRAYFHMIWHLFIVVASSFHYIAIMYYM</sequence>
<dbReference type="GO" id="GO:0046872">
    <property type="term" value="F:metal ion binding"/>
    <property type="evidence" value="ECO:0007669"/>
    <property type="project" value="UniProtKB-KW"/>
</dbReference>
<feature type="binding site" evidence="6">
    <location>
        <position position="211"/>
    </location>
    <ligand>
        <name>Zn(2+)</name>
        <dbReference type="ChEBI" id="CHEBI:29105"/>
    </ligand>
</feature>
<keyword evidence="6" id="KW-0862">Zinc</keyword>
<dbReference type="OrthoDB" id="9813689at2"/>
<keyword evidence="9" id="KW-1185">Reference proteome</keyword>
<feature type="transmembrane region" description="Helical" evidence="7">
    <location>
        <begin position="131"/>
        <end position="149"/>
    </location>
</feature>
<comment type="subcellular location">
    <subcellularLocation>
        <location evidence="1">Endomembrane system</location>
        <topology evidence="1">Multi-pass membrane protein</topology>
    </subcellularLocation>
</comment>
<dbReference type="GO" id="GO:0012505">
    <property type="term" value="C:endomembrane system"/>
    <property type="evidence" value="ECO:0007669"/>
    <property type="project" value="UniProtKB-SubCell"/>
</dbReference>
<dbReference type="NCBIfam" id="TIGR01065">
    <property type="entry name" value="hlyIII"/>
    <property type="match status" value="1"/>
</dbReference>
<evidence type="ECO:0000256" key="1">
    <source>
        <dbReference type="ARBA" id="ARBA00004127"/>
    </source>
</evidence>
<evidence type="ECO:0000313" key="9">
    <source>
        <dbReference type="Proteomes" id="UP000009885"/>
    </source>
</evidence>
<dbReference type="RefSeq" id="WP_009384830.1">
    <property type="nucleotide sequence ID" value="NZ_AMSQ01000024.1"/>
</dbReference>
<evidence type="ECO:0000256" key="3">
    <source>
        <dbReference type="ARBA" id="ARBA00022692"/>
    </source>
</evidence>
<comment type="caution">
    <text evidence="8">The sequence shown here is derived from an EMBL/GenBank/DDBJ whole genome shotgun (WGS) entry which is preliminary data.</text>
</comment>
<evidence type="ECO:0000256" key="5">
    <source>
        <dbReference type="ARBA" id="ARBA00023136"/>
    </source>
</evidence>
<reference evidence="8 9" key="1">
    <citation type="journal article" date="2013" name="Genome Announc.">
        <title>Genome Sequence of Staphylococcus massiliensis Strain S46, Isolated from the Surface of Healthy Human Skin.</title>
        <authorList>
            <person name="Srivastav R."/>
            <person name="Singh A."/>
            <person name="Jangir P.K."/>
            <person name="Kumari C."/>
            <person name="Muduli S."/>
            <person name="Sharma R."/>
        </authorList>
    </citation>
    <scope>NUCLEOTIDE SEQUENCE [LARGE SCALE GENOMIC DNA]</scope>
    <source>
        <strain evidence="8 9">S46</strain>
    </source>
</reference>
<feature type="binding site" evidence="6">
    <location>
        <position position="207"/>
    </location>
    <ligand>
        <name>Zn(2+)</name>
        <dbReference type="ChEBI" id="CHEBI:29105"/>
    </ligand>
</feature>
<keyword evidence="5 7" id="KW-0472">Membrane</keyword>
<evidence type="ECO:0000256" key="7">
    <source>
        <dbReference type="SAM" id="Phobius"/>
    </source>
</evidence>
<dbReference type="AlphaFoldDB" id="K9AWG0"/>
<evidence type="ECO:0000256" key="6">
    <source>
        <dbReference type="PIRSR" id="PIRSR604254-1"/>
    </source>
</evidence>
<feature type="transmembrane region" description="Helical" evidence="7">
    <location>
        <begin position="205"/>
        <end position="228"/>
    </location>
</feature>
<dbReference type="PANTHER" id="PTHR20855">
    <property type="entry name" value="ADIPOR/PROGESTIN RECEPTOR-RELATED"/>
    <property type="match status" value="1"/>
</dbReference>
<organism evidence="8 9">
    <name type="scientific">Staphylococcus massiliensis S46</name>
    <dbReference type="NCBI Taxonomy" id="1229783"/>
    <lineage>
        <taxon>Bacteria</taxon>
        <taxon>Bacillati</taxon>
        <taxon>Bacillota</taxon>
        <taxon>Bacilli</taxon>
        <taxon>Bacillales</taxon>
        <taxon>Staphylococcaceae</taxon>
        <taxon>Staphylococcus</taxon>
    </lineage>
</organism>
<keyword evidence="4 7" id="KW-1133">Transmembrane helix</keyword>
<dbReference type="GO" id="GO:0016020">
    <property type="term" value="C:membrane"/>
    <property type="evidence" value="ECO:0007669"/>
    <property type="project" value="InterPro"/>
</dbReference>
<feature type="transmembrane region" description="Helical" evidence="7">
    <location>
        <begin position="64"/>
        <end position="83"/>
    </location>
</feature>
<feature type="transmembrane region" description="Helical" evidence="7">
    <location>
        <begin position="155"/>
        <end position="173"/>
    </location>
</feature>
<dbReference type="Proteomes" id="UP000009885">
    <property type="component" value="Unassembled WGS sequence"/>
</dbReference>
<dbReference type="EMBL" id="AMSQ01000024">
    <property type="protein sequence ID" value="EKU45835.1"/>
    <property type="molecule type" value="Genomic_DNA"/>
</dbReference>
<protein>
    <submittedName>
        <fullName evidence="8">Putative hemolysin III</fullName>
    </submittedName>
</protein>
<feature type="transmembrane region" description="Helical" evidence="7">
    <location>
        <begin position="180"/>
        <end position="199"/>
    </location>
</feature>
<evidence type="ECO:0000256" key="2">
    <source>
        <dbReference type="ARBA" id="ARBA00008488"/>
    </source>
</evidence>
<feature type="transmembrane region" description="Helical" evidence="7">
    <location>
        <begin position="103"/>
        <end position="124"/>
    </location>
</feature>